<gene>
    <name evidence="2" type="ORF">PG999_004331</name>
</gene>
<name>A0AAW0QYX6_9PEZI</name>
<evidence type="ECO:0008006" key="4">
    <source>
        <dbReference type="Google" id="ProtNLM"/>
    </source>
</evidence>
<dbReference type="EMBL" id="JAQQWP010000004">
    <property type="protein sequence ID" value="KAK8120211.1"/>
    <property type="molecule type" value="Genomic_DNA"/>
</dbReference>
<sequence>MGLRLSQLEEQLEEQKLRQEITEIELDQHKDALAEKVRARDERDDLVRAQEIILHCSQGMERDLFNITMKEDP</sequence>
<evidence type="ECO:0000313" key="3">
    <source>
        <dbReference type="Proteomes" id="UP001392437"/>
    </source>
</evidence>
<evidence type="ECO:0000313" key="2">
    <source>
        <dbReference type="EMBL" id="KAK8120211.1"/>
    </source>
</evidence>
<reference evidence="2 3" key="1">
    <citation type="submission" date="2023-01" db="EMBL/GenBank/DDBJ databases">
        <title>Analysis of 21 Apiospora genomes using comparative genomics revels a genus with tremendous synthesis potential of carbohydrate active enzymes and secondary metabolites.</title>
        <authorList>
            <person name="Sorensen T."/>
        </authorList>
    </citation>
    <scope>NUCLEOTIDE SEQUENCE [LARGE SCALE GENOMIC DNA]</scope>
    <source>
        <strain evidence="2 3">CBS 117206</strain>
    </source>
</reference>
<keyword evidence="1" id="KW-0175">Coiled coil</keyword>
<evidence type="ECO:0000256" key="1">
    <source>
        <dbReference type="SAM" id="Coils"/>
    </source>
</evidence>
<keyword evidence="3" id="KW-1185">Reference proteome</keyword>
<dbReference type="AlphaFoldDB" id="A0AAW0QYX6"/>
<protein>
    <recommendedName>
        <fullName evidence="4">Septum formation initiator</fullName>
    </recommendedName>
</protein>
<organism evidence="2 3">
    <name type="scientific">Apiospora kogelbergensis</name>
    <dbReference type="NCBI Taxonomy" id="1337665"/>
    <lineage>
        <taxon>Eukaryota</taxon>
        <taxon>Fungi</taxon>
        <taxon>Dikarya</taxon>
        <taxon>Ascomycota</taxon>
        <taxon>Pezizomycotina</taxon>
        <taxon>Sordariomycetes</taxon>
        <taxon>Xylariomycetidae</taxon>
        <taxon>Amphisphaeriales</taxon>
        <taxon>Apiosporaceae</taxon>
        <taxon>Apiospora</taxon>
    </lineage>
</organism>
<dbReference type="Proteomes" id="UP001392437">
    <property type="component" value="Unassembled WGS sequence"/>
</dbReference>
<comment type="caution">
    <text evidence="2">The sequence shown here is derived from an EMBL/GenBank/DDBJ whole genome shotgun (WGS) entry which is preliminary data.</text>
</comment>
<proteinExistence type="predicted"/>
<accession>A0AAW0QYX6</accession>
<feature type="coiled-coil region" evidence="1">
    <location>
        <begin position="5"/>
        <end position="32"/>
    </location>
</feature>